<name>A0A183FAR7_HELPZ</name>
<dbReference type="InterPro" id="IPR036734">
    <property type="entry name" value="Neur_chan_lig-bd_sf"/>
</dbReference>
<dbReference type="SUPFAM" id="SSF63712">
    <property type="entry name" value="Nicotinic receptor ligand binding domain-like"/>
    <property type="match status" value="1"/>
</dbReference>
<dbReference type="GO" id="GO:0016020">
    <property type="term" value="C:membrane"/>
    <property type="evidence" value="ECO:0007669"/>
    <property type="project" value="InterPro"/>
</dbReference>
<organism evidence="3 4">
    <name type="scientific">Heligmosomoides polygyrus</name>
    <name type="common">Parasitic roundworm</name>
    <dbReference type="NCBI Taxonomy" id="6339"/>
    <lineage>
        <taxon>Eukaryota</taxon>
        <taxon>Metazoa</taxon>
        <taxon>Ecdysozoa</taxon>
        <taxon>Nematoda</taxon>
        <taxon>Chromadorea</taxon>
        <taxon>Rhabditida</taxon>
        <taxon>Rhabditina</taxon>
        <taxon>Rhabditomorpha</taxon>
        <taxon>Strongyloidea</taxon>
        <taxon>Heligmosomidae</taxon>
        <taxon>Heligmosomoides</taxon>
    </lineage>
</organism>
<evidence type="ECO:0000313" key="3">
    <source>
        <dbReference type="Proteomes" id="UP000050761"/>
    </source>
</evidence>
<reference evidence="4" key="2">
    <citation type="submission" date="2019-09" db="UniProtKB">
        <authorList>
            <consortium name="WormBaseParasite"/>
        </authorList>
    </citation>
    <scope>IDENTIFICATION</scope>
</reference>
<feature type="domain" description="Neurotransmitter-gated ion-channel ligand-binding" evidence="1">
    <location>
        <begin position="2"/>
        <end position="74"/>
    </location>
</feature>
<dbReference type="InterPro" id="IPR006202">
    <property type="entry name" value="Neur_chan_lig-bd"/>
</dbReference>
<evidence type="ECO:0000313" key="2">
    <source>
        <dbReference type="EMBL" id="VDO32803.1"/>
    </source>
</evidence>
<keyword evidence="3" id="KW-1185">Reference proteome</keyword>
<proteinExistence type="predicted"/>
<dbReference type="Proteomes" id="UP000050761">
    <property type="component" value="Unassembled WGS sequence"/>
</dbReference>
<evidence type="ECO:0000313" key="4">
    <source>
        <dbReference type="WBParaSite" id="HPBE_0000325901-mRNA-1"/>
    </source>
</evidence>
<dbReference type="EMBL" id="UZAH01007496">
    <property type="protein sequence ID" value="VDO32803.1"/>
    <property type="molecule type" value="Genomic_DNA"/>
</dbReference>
<dbReference type="GO" id="GO:0005230">
    <property type="term" value="F:extracellular ligand-gated monoatomic ion channel activity"/>
    <property type="evidence" value="ECO:0007669"/>
    <property type="project" value="InterPro"/>
</dbReference>
<sequence length="123" mass="13739">MYIFPGGEVFMDMRVYLKPTTAEIVLCKYPHDNPACSLKISSLGFTTDAVQFEWFSQLSDAIQLNRDLEIPELTLIRVSAETCDGSRKSDAFSGRVFVSLTVFLTLSAESNSAKEELPKVSYI</sequence>
<accession>A0A183FAR7</accession>
<dbReference type="Gene3D" id="2.70.170.10">
    <property type="entry name" value="Neurotransmitter-gated ion-channel ligand-binding domain"/>
    <property type="match status" value="1"/>
</dbReference>
<protein>
    <submittedName>
        <fullName evidence="4">Neur_chan_LBD domain-containing protein</fullName>
    </submittedName>
</protein>
<dbReference type="WBParaSite" id="HPBE_0000325901-mRNA-1">
    <property type="protein sequence ID" value="HPBE_0000325901-mRNA-1"/>
    <property type="gene ID" value="HPBE_0000325901"/>
</dbReference>
<dbReference type="Pfam" id="PF02931">
    <property type="entry name" value="Neur_chan_LBD"/>
    <property type="match status" value="1"/>
</dbReference>
<evidence type="ECO:0000259" key="1">
    <source>
        <dbReference type="Pfam" id="PF02931"/>
    </source>
</evidence>
<dbReference type="OrthoDB" id="442503at2759"/>
<dbReference type="AlphaFoldDB" id="A0A183FAR7"/>
<gene>
    <name evidence="2" type="ORF">HPBE_LOCUS3260</name>
</gene>
<reference evidence="2 3" key="1">
    <citation type="submission" date="2018-11" db="EMBL/GenBank/DDBJ databases">
        <authorList>
            <consortium name="Pathogen Informatics"/>
        </authorList>
    </citation>
    <scope>NUCLEOTIDE SEQUENCE [LARGE SCALE GENOMIC DNA]</scope>
</reference>
<accession>A0A3P7VMN5</accession>